<protein>
    <submittedName>
        <fullName evidence="2">Uncharacterized protein</fullName>
    </submittedName>
</protein>
<dbReference type="AlphaFoldDB" id="A0AAV4P3P5"/>
<feature type="compositionally biased region" description="Basic residues" evidence="1">
    <location>
        <begin position="94"/>
        <end position="106"/>
    </location>
</feature>
<evidence type="ECO:0000256" key="1">
    <source>
        <dbReference type="SAM" id="MobiDB-lite"/>
    </source>
</evidence>
<feature type="region of interest" description="Disordered" evidence="1">
    <location>
        <begin position="82"/>
        <end position="107"/>
    </location>
</feature>
<sequence>MFVARKFILSFLSQWKICFSDKFPCPLSLSHLFASSFLQSCFLKGKEREMFFLRRKRIPRFTGSNRLVHGSGVDLPICVSSSPCKSGSSPFDGRKKKKQPNKRRDRLHKETATSFYLPIHVSNSPCKSGSSPFDARKKTKQPNKRRDRVHKEAATSFCLEKKVAPSFCLIQWLCAFKASC</sequence>
<comment type="caution">
    <text evidence="2">The sequence shown here is derived from an EMBL/GenBank/DDBJ whole genome shotgun (WGS) entry which is preliminary data.</text>
</comment>
<keyword evidence="3" id="KW-1185">Reference proteome</keyword>
<feature type="compositionally biased region" description="Basic residues" evidence="1">
    <location>
        <begin position="137"/>
        <end position="148"/>
    </location>
</feature>
<evidence type="ECO:0000313" key="3">
    <source>
        <dbReference type="Proteomes" id="UP001054945"/>
    </source>
</evidence>
<organism evidence="2 3">
    <name type="scientific">Caerostris extrusa</name>
    <name type="common">Bark spider</name>
    <name type="synonym">Caerostris bankana</name>
    <dbReference type="NCBI Taxonomy" id="172846"/>
    <lineage>
        <taxon>Eukaryota</taxon>
        <taxon>Metazoa</taxon>
        <taxon>Ecdysozoa</taxon>
        <taxon>Arthropoda</taxon>
        <taxon>Chelicerata</taxon>
        <taxon>Arachnida</taxon>
        <taxon>Araneae</taxon>
        <taxon>Araneomorphae</taxon>
        <taxon>Entelegynae</taxon>
        <taxon>Araneoidea</taxon>
        <taxon>Araneidae</taxon>
        <taxon>Caerostris</taxon>
    </lineage>
</organism>
<feature type="region of interest" description="Disordered" evidence="1">
    <location>
        <begin position="123"/>
        <end position="148"/>
    </location>
</feature>
<accession>A0AAV4P3P5</accession>
<gene>
    <name evidence="2" type="ORF">CEXT_457831</name>
</gene>
<reference evidence="2 3" key="1">
    <citation type="submission" date="2021-06" db="EMBL/GenBank/DDBJ databases">
        <title>Caerostris extrusa draft genome.</title>
        <authorList>
            <person name="Kono N."/>
            <person name="Arakawa K."/>
        </authorList>
    </citation>
    <scope>NUCLEOTIDE SEQUENCE [LARGE SCALE GENOMIC DNA]</scope>
</reference>
<dbReference type="EMBL" id="BPLR01021502">
    <property type="protein sequence ID" value="GIX90539.1"/>
    <property type="molecule type" value="Genomic_DNA"/>
</dbReference>
<name>A0AAV4P3P5_CAEEX</name>
<dbReference type="Proteomes" id="UP001054945">
    <property type="component" value="Unassembled WGS sequence"/>
</dbReference>
<proteinExistence type="predicted"/>
<evidence type="ECO:0000313" key="2">
    <source>
        <dbReference type="EMBL" id="GIX90539.1"/>
    </source>
</evidence>